<dbReference type="Proteomes" id="UP000199213">
    <property type="component" value="Unassembled WGS sequence"/>
</dbReference>
<feature type="region of interest" description="Disordered" evidence="1">
    <location>
        <begin position="19"/>
        <end position="41"/>
    </location>
</feature>
<dbReference type="EMBL" id="FNFM01000012">
    <property type="protein sequence ID" value="SDK77091.1"/>
    <property type="molecule type" value="Genomic_DNA"/>
</dbReference>
<proteinExistence type="predicted"/>
<accession>A0A1G9EM12</accession>
<feature type="region of interest" description="Disordered" evidence="1">
    <location>
        <begin position="317"/>
        <end position="343"/>
    </location>
</feature>
<feature type="compositionally biased region" description="Low complexity" evidence="1">
    <location>
        <begin position="327"/>
        <end position="343"/>
    </location>
</feature>
<name>A0A1G9EM12_ACTMZ</name>
<organism evidence="2 3">
    <name type="scientific">Actinopolyspora mzabensis</name>
    <dbReference type="NCBI Taxonomy" id="995066"/>
    <lineage>
        <taxon>Bacteria</taxon>
        <taxon>Bacillati</taxon>
        <taxon>Actinomycetota</taxon>
        <taxon>Actinomycetes</taxon>
        <taxon>Actinopolysporales</taxon>
        <taxon>Actinopolysporaceae</taxon>
        <taxon>Actinopolyspora</taxon>
    </lineage>
</organism>
<reference evidence="3" key="1">
    <citation type="submission" date="2016-10" db="EMBL/GenBank/DDBJ databases">
        <authorList>
            <person name="Varghese N."/>
            <person name="Submissions S."/>
        </authorList>
    </citation>
    <scope>NUCLEOTIDE SEQUENCE [LARGE SCALE GENOMIC DNA]</scope>
    <source>
        <strain evidence="3">DSM 45460</strain>
    </source>
</reference>
<gene>
    <name evidence="2" type="ORF">SAMN04487820_112136</name>
</gene>
<evidence type="ECO:0000313" key="3">
    <source>
        <dbReference type="Proteomes" id="UP000199213"/>
    </source>
</evidence>
<evidence type="ECO:0000313" key="2">
    <source>
        <dbReference type="EMBL" id="SDK77091.1"/>
    </source>
</evidence>
<feature type="region of interest" description="Disordered" evidence="1">
    <location>
        <begin position="174"/>
        <end position="199"/>
    </location>
</feature>
<protein>
    <submittedName>
        <fullName evidence="2">Uncharacterized protein</fullName>
    </submittedName>
</protein>
<keyword evidence="3" id="KW-1185">Reference proteome</keyword>
<sequence length="343" mass="36443">MPRGFGRLHRLASSLPAVRARPGDRSYRSRAGSCPSSPGTVSAQLVDTIVRYPPRPTSAGQPLRSSTVTAGQRIVSAALCCCRRSPALSSMSAEQETSPPLLIDALCGLIAHDQWMVISRLPGAGWGSLQHWQSWLGLGAHLSCATSRAVRVSWEVRSRTKSSVCLWHQHQVSDAATGSSDEPGPVPPKILGLEPGQSPDPDAVPAIAPSSTLTSGMLKSWQEAETPTRAERDGAKVAGCAPYTGADYPHRSSTGAAVSAHGWWKKGTCSNGTATVKACLYEYYTDGTWRRKACNTDGNLKPGGGSARRVPVRKNCPARRRPRGAFTSMSMSTGKSTTEGYAT</sequence>
<evidence type="ECO:0000256" key="1">
    <source>
        <dbReference type="SAM" id="MobiDB-lite"/>
    </source>
</evidence>
<dbReference type="AlphaFoldDB" id="A0A1G9EM12"/>